<accession>A0A0M8K7I6</accession>
<evidence type="ECO:0000256" key="1">
    <source>
        <dbReference type="ARBA" id="ARBA00023125"/>
    </source>
</evidence>
<organism evidence="5 6">
    <name type="scientific">Ardenticatena maritima</name>
    <dbReference type="NCBI Taxonomy" id="872965"/>
    <lineage>
        <taxon>Bacteria</taxon>
        <taxon>Bacillati</taxon>
        <taxon>Chloroflexota</taxon>
        <taxon>Ardenticatenia</taxon>
        <taxon>Ardenticatenales</taxon>
        <taxon>Ardenticatenaceae</taxon>
        <taxon>Ardenticatena</taxon>
    </lineage>
</organism>
<dbReference type="SMART" id="SM00240">
    <property type="entry name" value="FHA"/>
    <property type="match status" value="1"/>
</dbReference>
<feature type="DNA-binding region" description="OmpR/PhoB-type" evidence="2">
    <location>
        <begin position="103"/>
        <end position="209"/>
    </location>
</feature>
<evidence type="ECO:0000259" key="3">
    <source>
        <dbReference type="PROSITE" id="PS50006"/>
    </source>
</evidence>
<dbReference type="InterPro" id="IPR016032">
    <property type="entry name" value="Sig_transdc_resp-reg_C-effctor"/>
</dbReference>
<evidence type="ECO:0000313" key="6">
    <source>
        <dbReference type="Proteomes" id="UP000037784"/>
    </source>
</evidence>
<dbReference type="SUPFAM" id="SSF49879">
    <property type="entry name" value="SMAD/FHA domain"/>
    <property type="match status" value="1"/>
</dbReference>
<dbReference type="GO" id="GO:0006355">
    <property type="term" value="P:regulation of DNA-templated transcription"/>
    <property type="evidence" value="ECO:0007669"/>
    <property type="project" value="InterPro"/>
</dbReference>
<dbReference type="EMBL" id="BBZA01000019">
    <property type="protein sequence ID" value="GAP61926.1"/>
    <property type="molecule type" value="Genomic_DNA"/>
</dbReference>
<dbReference type="CDD" id="cd00060">
    <property type="entry name" value="FHA"/>
    <property type="match status" value="1"/>
</dbReference>
<reference evidence="6" key="2">
    <citation type="submission" date="2015-08" db="EMBL/GenBank/DDBJ databases">
        <title>Draft Genome Sequence of a Heterotrophic Facultative Anaerobic Bacterium Ardenticatena maritima Strain 110S.</title>
        <authorList>
            <person name="Kawaichi S."/>
            <person name="Yoshida T."/>
            <person name="Sako Y."/>
            <person name="Nakamura R."/>
        </authorList>
    </citation>
    <scope>NUCLEOTIDE SEQUENCE [LARGE SCALE GENOMIC DNA]</scope>
    <source>
        <strain evidence="6">110S</strain>
    </source>
</reference>
<dbReference type="Gene3D" id="1.10.10.10">
    <property type="entry name" value="Winged helix-like DNA-binding domain superfamily/Winged helix DNA-binding domain"/>
    <property type="match status" value="1"/>
</dbReference>
<evidence type="ECO:0000313" key="5">
    <source>
        <dbReference type="EMBL" id="GAP61926.1"/>
    </source>
</evidence>
<dbReference type="Pfam" id="PF00498">
    <property type="entry name" value="FHA"/>
    <property type="match status" value="1"/>
</dbReference>
<dbReference type="InterPro" id="IPR001867">
    <property type="entry name" value="OmpR/PhoB-type_DNA-bd"/>
</dbReference>
<dbReference type="InterPro" id="IPR008984">
    <property type="entry name" value="SMAD_FHA_dom_sf"/>
</dbReference>
<evidence type="ECO:0008006" key="7">
    <source>
        <dbReference type="Google" id="ProtNLM"/>
    </source>
</evidence>
<dbReference type="AlphaFoldDB" id="A0A0M8K7I6"/>
<keyword evidence="1 2" id="KW-0238">DNA-binding</keyword>
<comment type="caution">
    <text evidence="5">The sequence shown here is derived from an EMBL/GenBank/DDBJ whole genome shotgun (WGS) entry which is preliminary data.</text>
</comment>
<dbReference type="GO" id="GO:0003677">
    <property type="term" value="F:DNA binding"/>
    <property type="evidence" value="ECO:0007669"/>
    <property type="project" value="UniProtKB-UniRule"/>
</dbReference>
<feature type="domain" description="OmpR/PhoB-type" evidence="4">
    <location>
        <begin position="103"/>
        <end position="209"/>
    </location>
</feature>
<dbReference type="GO" id="GO:0000160">
    <property type="term" value="P:phosphorelay signal transduction system"/>
    <property type="evidence" value="ECO:0007669"/>
    <property type="project" value="InterPro"/>
</dbReference>
<dbReference type="PANTHER" id="PTHR23308">
    <property type="entry name" value="NUCLEAR INHIBITOR OF PROTEIN PHOSPHATASE-1"/>
    <property type="match status" value="1"/>
</dbReference>
<sequence length="210" mass="24149">MLILLKESVGTAPRDRWYLDKPEMLIGRAPTADIHLPNRQVSRRHALIRHTETGFVIEDLGSKNRTFVNGDVLDAPRLLRDGDIVQIGLAYRFSFVDREGTIPVHIEMTDERRLRIDPERRDVWVAGRLVEPPLSPQQFQLLYTLYEAGGRTLSRDEIIAAVWGEEALEGVTEQALDALIRRLRRRLAEYAPNHEFIVTVRGHGFRYEGD</sequence>
<dbReference type="PROSITE" id="PS50006">
    <property type="entry name" value="FHA_DOMAIN"/>
    <property type="match status" value="1"/>
</dbReference>
<dbReference type="InterPro" id="IPR036388">
    <property type="entry name" value="WH-like_DNA-bd_sf"/>
</dbReference>
<feature type="domain" description="FHA" evidence="3">
    <location>
        <begin position="24"/>
        <end position="73"/>
    </location>
</feature>
<proteinExistence type="predicted"/>
<dbReference type="SMART" id="SM00862">
    <property type="entry name" value="Trans_reg_C"/>
    <property type="match status" value="1"/>
</dbReference>
<evidence type="ECO:0000259" key="4">
    <source>
        <dbReference type="PROSITE" id="PS51755"/>
    </source>
</evidence>
<dbReference type="InterPro" id="IPR050923">
    <property type="entry name" value="Cell_Proc_Reg/RNA_Proc"/>
</dbReference>
<dbReference type="SUPFAM" id="SSF46894">
    <property type="entry name" value="C-terminal effector domain of the bipartite response regulators"/>
    <property type="match status" value="1"/>
</dbReference>
<name>A0A0M8K7I6_9CHLR</name>
<dbReference type="InterPro" id="IPR000253">
    <property type="entry name" value="FHA_dom"/>
</dbReference>
<evidence type="ECO:0000256" key="2">
    <source>
        <dbReference type="PROSITE-ProRule" id="PRU01091"/>
    </source>
</evidence>
<dbReference type="CDD" id="cd00383">
    <property type="entry name" value="trans_reg_C"/>
    <property type="match status" value="1"/>
</dbReference>
<dbReference type="InParanoid" id="A0A0M8K7I6"/>
<dbReference type="Gene3D" id="2.60.200.20">
    <property type="match status" value="1"/>
</dbReference>
<protein>
    <recommendedName>
        <fullName evidence="7">FHA domain-containing protein</fullName>
    </recommendedName>
</protein>
<dbReference type="PROSITE" id="PS51755">
    <property type="entry name" value="OMPR_PHOB"/>
    <property type="match status" value="1"/>
</dbReference>
<gene>
    <name evidence="5" type="ORF">ARMA_0349</name>
</gene>
<keyword evidence="6" id="KW-1185">Reference proteome</keyword>
<dbReference type="Pfam" id="PF00486">
    <property type="entry name" value="Trans_reg_C"/>
    <property type="match status" value="1"/>
</dbReference>
<dbReference type="Proteomes" id="UP000037784">
    <property type="component" value="Unassembled WGS sequence"/>
</dbReference>
<reference evidence="5 6" key="1">
    <citation type="journal article" date="2015" name="Genome Announc.">
        <title>Draft Genome Sequence of a Heterotrophic Facultative Anaerobic Thermophilic Bacterium, Ardenticatena maritima Strain 110ST.</title>
        <authorList>
            <person name="Kawaichi S."/>
            <person name="Yoshida T."/>
            <person name="Sako Y."/>
            <person name="Nakamura R."/>
        </authorList>
    </citation>
    <scope>NUCLEOTIDE SEQUENCE [LARGE SCALE GENOMIC DNA]</scope>
    <source>
        <strain evidence="5 6">110S</strain>
    </source>
</reference>